<reference evidence="4 5" key="1">
    <citation type="submission" date="2024-06" db="EMBL/GenBank/DDBJ databases">
        <title>The Natural Products Discovery Center: Release of the First 8490 Sequenced Strains for Exploring Actinobacteria Biosynthetic Diversity.</title>
        <authorList>
            <person name="Kalkreuter E."/>
            <person name="Kautsar S.A."/>
            <person name="Yang D."/>
            <person name="Bader C.D."/>
            <person name="Teijaro C.N."/>
            <person name="Fluegel L."/>
            <person name="Davis C.M."/>
            <person name="Simpson J.R."/>
            <person name="Lauterbach L."/>
            <person name="Steele A.D."/>
            <person name="Gui C."/>
            <person name="Meng S."/>
            <person name="Li G."/>
            <person name="Viehrig K."/>
            <person name="Ye F."/>
            <person name="Su P."/>
            <person name="Kiefer A.F."/>
            <person name="Nichols A."/>
            <person name="Cepeda A.J."/>
            <person name="Yan W."/>
            <person name="Fan B."/>
            <person name="Jiang Y."/>
            <person name="Adhikari A."/>
            <person name="Zheng C.-J."/>
            <person name="Schuster L."/>
            <person name="Cowan T.M."/>
            <person name="Smanski M.J."/>
            <person name="Chevrette M.G."/>
            <person name="De Carvalho L.P.S."/>
            <person name="Shen B."/>
        </authorList>
    </citation>
    <scope>NUCLEOTIDE SEQUENCE [LARGE SCALE GENOMIC DNA]</scope>
    <source>
        <strain evidence="4 5">NPDC001694</strain>
    </source>
</reference>
<accession>A0ABV1TQD5</accession>
<dbReference type="EMBL" id="JBEOZM010000019">
    <property type="protein sequence ID" value="MER6271909.1"/>
    <property type="molecule type" value="Genomic_DNA"/>
</dbReference>
<dbReference type="PANTHER" id="PTHR38436">
    <property type="entry name" value="POLYKETIDE CYCLASE SNOAL-LIKE DOMAIN"/>
    <property type="match status" value="1"/>
</dbReference>
<dbReference type="InterPro" id="IPR032710">
    <property type="entry name" value="NTF2-like_dom_sf"/>
</dbReference>
<organism evidence="4 5">
    <name type="scientific">Streptomyces sp. 900105755</name>
    <dbReference type="NCBI Taxonomy" id="3154389"/>
    <lineage>
        <taxon>Bacteria</taxon>
        <taxon>Bacillati</taxon>
        <taxon>Actinomycetota</taxon>
        <taxon>Actinomycetes</taxon>
        <taxon>Kitasatosporales</taxon>
        <taxon>Streptomycetaceae</taxon>
        <taxon>Streptomyces</taxon>
    </lineage>
</organism>
<dbReference type="PANTHER" id="PTHR38436:SF1">
    <property type="entry name" value="ESTER CYCLASE"/>
    <property type="match status" value="1"/>
</dbReference>
<feature type="signal peptide" evidence="2">
    <location>
        <begin position="1"/>
        <end position="31"/>
    </location>
</feature>
<dbReference type="InterPro" id="IPR037401">
    <property type="entry name" value="SnoaL-like"/>
</dbReference>
<feature type="chain" id="PRO_5047458030" evidence="2">
    <location>
        <begin position="32"/>
        <end position="356"/>
    </location>
</feature>
<keyword evidence="5" id="KW-1185">Reference proteome</keyword>
<dbReference type="RefSeq" id="WP_351960261.1">
    <property type="nucleotide sequence ID" value="NZ_JBEOZM010000019.1"/>
</dbReference>
<name>A0ABV1TQD5_9ACTN</name>
<dbReference type="Gene3D" id="3.10.450.50">
    <property type="match status" value="2"/>
</dbReference>
<feature type="domain" description="SnoaL-like" evidence="3">
    <location>
        <begin position="108"/>
        <end position="199"/>
    </location>
</feature>
<dbReference type="SUPFAM" id="SSF54427">
    <property type="entry name" value="NTF2-like"/>
    <property type="match status" value="2"/>
</dbReference>
<feature type="region of interest" description="Disordered" evidence="1">
    <location>
        <begin position="30"/>
        <end position="50"/>
    </location>
</feature>
<evidence type="ECO:0000313" key="4">
    <source>
        <dbReference type="EMBL" id="MER6271909.1"/>
    </source>
</evidence>
<evidence type="ECO:0000256" key="2">
    <source>
        <dbReference type="SAM" id="SignalP"/>
    </source>
</evidence>
<protein>
    <submittedName>
        <fullName evidence="4">Nuclear transport factor 2 family protein</fullName>
    </submittedName>
</protein>
<evidence type="ECO:0000256" key="1">
    <source>
        <dbReference type="SAM" id="MobiDB-lite"/>
    </source>
</evidence>
<dbReference type="InterPro" id="IPR006311">
    <property type="entry name" value="TAT_signal"/>
</dbReference>
<dbReference type="PROSITE" id="PS51318">
    <property type="entry name" value="TAT"/>
    <property type="match status" value="1"/>
</dbReference>
<dbReference type="InterPro" id="IPR009959">
    <property type="entry name" value="Cyclase_SnoaL-like"/>
</dbReference>
<comment type="caution">
    <text evidence="4">The sequence shown here is derived from an EMBL/GenBank/DDBJ whole genome shotgun (WGS) entry which is preliminary data.</text>
</comment>
<gene>
    <name evidence="4" type="ORF">ABT211_32160</name>
</gene>
<proteinExistence type="predicted"/>
<dbReference type="Proteomes" id="UP001490365">
    <property type="component" value="Unassembled WGS sequence"/>
</dbReference>
<sequence length="356" mass="36646">MTMNRQHAVRIGAAVAAVAAATALATGPATAVPRSAGDARTGTAATGTAATGTAATGTAATGTAATGTAATGTAATGTAVTGTAVTGSVSARETAADKALVTYVYKQLFTYYDTSVIDEYVSPDYIQHNPNVANGPEALRRLVENLKATATPGSASVTTHVIAQGDLVLLQTHAGTSDTFSGIGLVDVFRVEHHKIVEHWDTIQPVPATTANGHDMFATLTSPQTDAAGPASHTAASERVVRAYVQQLTGRKDVTAVDRYVAPDLVQHDPALADGAAATKQAYTALFAAHPQYQATVAKVVAEGDLVAVHLHDQNSPSDLGTSVYEIFRVHHGRIVEHWALTQAVPATSVNGNSMF</sequence>
<evidence type="ECO:0000259" key="3">
    <source>
        <dbReference type="Pfam" id="PF12680"/>
    </source>
</evidence>
<evidence type="ECO:0000313" key="5">
    <source>
        <dbReference type="Proteomes" id="UP001490365"/>
    </source>
</evidence>
<feature type="domain" description="SnoaL-like" evidence="3">
    <location>
        <begin position="241"/>
        <end position="338"/>
    </location>
</feature>
<feature type="compositionally biased region" description="Low complexity" evidence="1">
    <location>
        <begin position="41"/>
        <end position="50"/>
    </location>
</feature>
<keyword evidence="2" id="KW-0732">Signal</keyword>
<dbReference type="Pfam" id="PF12680">
    <property type="entry name" value="SnoaL_2"/>
    <property type="match status" value="2"/>
</dbReference>